<feature type="region of interest" description="Disordered" evidence="3">
    <location>
        <begin position="538"/>
        <end position="616"/>
    </location>
</feature>
<comment type="caution">
    <text evidence="2">Lacks conserved residue(s) required for the propagation of feature annotation.</text>
</comment>
<protein>
    <submittedName>
        <fullName evidence="8">Contactin-associated protein-like 5</fullName>
    </submittedName>
</protein>
<evidence type="ECO:0000259" key="6">
    <source>
        <dbReference type="PROSITE" id="PS50025"/>
    </source>
</evidence>
<feature type="region of interest" description="Disordered" evidence="3">
    <location>
        <begin position="427"/>
        <end position="460"/>
    </location>
</feature>
<feature type="region of interest" description="Disordered" evidence="3">
    <location>
        <begin position="632"/>
        <end position="730"/>
    </location>
</feature>
<evidence type="ECO:0000259" key="7">
    <source>
        <dbReference type="PROSITE" id="PS50026"/>
    </source>
</evidence>
<dbReference type="SMART" id="SM00181">
    <property type="entry name" value="EGF"/>
    <property type="match status" value="4"/>
</dbReference>
<dbReference type="Gene3D" id="2.60.120.200">
    <property type="match status" value="6"/>
</dbReference>
<keyword evidence="4" id="KW-0812">Transmembrane</keyword>
<feature type="compositionally biased region" description="Low complexity" evidence="3">
    <location>
        <begin position="2720"/>
        <end position="2791"/>
    </location>
</feature>
<feature type="region of interest" description="Disordered" evidence="3">
    <location>
        <begin position="2716"/>
        <end position="2798"/>
    </location>
</feature>
<reference evidence="8 9" key="1">
    <citation type="submission" date="2020-10" db="EMBL/GenBank/DDBJ databases">
        <authorList>
            <person name="Klimov P.B."/>
            <person name="Dyachkov S.M."/>
            <person name="Chetverikov P.E."/>
        </authorList>
    </citation>
    <scope>NUCLEOTIDE SEQUENCE [LARGE SCALE GENOMIC DNA]</scope>
    <source>
        <strain evidence="8">BMOC 18-1129-001#AD2665</strain>
        <tissue evidence="8">Entire mites</tissue>
    </source>
</reference>
<organism evidence="8 9">
    <name type="scientific">Fragariocoptes setiger</name>
    <dbReference type="NCBI Taxonomy" id="1670756"/>
    <lineage>
        <taxon>Eukaryota</taxon>
        <taxon>Metazoa</taxon>
        <taxon>Ecdysozoa</taxon>
        <taxon>Arthropoda</taxon>
        <taxon>Chelicerata</taxon>
        <taxon>Arachnida</taxon>
        <taxon>Acari</taxon>
        <taxon>Acariformes</taxon>
        <taxon>Trombidiformes</taxon>
        <taxon>Prostigmata</taxon>
        <taxon>Eupodina</taxon>
        <taxon>Eriophyoidea</taxon>
        <taxon>Phytoptidae</taxon>
        <taxon>Fragariocoptes</taxon>
    </lineage>
</organism>
<dbReference type="PANTHER" id="PTHR15036">
    <property type="entry name" value="PIKACHURIN-LIKE PROTEIN"/>
    <property type="match status" value="1"/>
</dbReference>
<feature type="domain" description="Laminin G" evidence="6">
    <location>
        <begin position="738"/>
        <end position="1074"/>
    </location>
</feature>
<feature type="compositionally biased region" description="Basic and acidic residues" evidence="3">
    <location>
        <begin position="682"/>
        <end position="696"/>
    </location>
</feature>
<evidence type="ECO:0000256" key="5">
    <source>
        <dbReference type="SAM" id="SignalP"/>
    </source>
</evidence>
<feature type="signal peptide" evidence="5">
    <location>
        <begin position="1"/>
        <end position="29"/>
    </location>
</feature>
<feature type="compositionally biased region" description="Basic and acidic residues" evidence="3">
    <location>
        <begin position="447"/>
        <end position="460"/>
    </location>
</feature>
<feature type="compositionally biased region" description="Basic residues" evidence="3">
    <location>
        <begin position="668"/>
        <end position="681"/>
    </location>
</feature>
<dbReference type="InterPro" id="IPR009030">
    <property type="entry name" value="Growth_fac_rcpt_cys_sf"/>
</dbReference>
<feature type="compositionally biased region" description="Polar residues" evidence="3">
    <location>
        <begin position="2539"/>
        <end position="2555"/>
    </location>
</feature>
<keyword evidence="5" id="KW-0732">Signal</keyword>
<evidence type="ECO:0000313" key="9">
    <source>
        <dbReference type="Proteomes" id="UP000825002"/>
    </source>
</evidence>
<feature type="region of interest" description="Disordered" evidence="3">
    <location>
        <begin position="2059"/>
        <end position="2088"/>
    </location>
</feature>
<dbReference type="InterPro" id="IPR000742">
    <property type="entry name" value="EGF"/>
</dbReference>
<feature type="region of interest" description="Disordered" evidence="3">
    <location>
        <begin position="832"/>
        <end position="854"/>
    </location>
</feature>
<proteinExistence type="predicted"/>
<dbReference type="Proteomes" id="UP000825002">
    <property type="component" value="Unassembled WGS sequence"/>
</dbReference>
<evidence type="ECO:0000256" key="3">
    <source>
        <dbReference type="SAM" id="MobiDB-lite"/>
    </source>
</evidence>
<feature type="region of interest" description="Disordered" evidence="3">
    <location>
        <begin position="2516"/>
        <end position="2555"/>
    </location>
</feature>
<feature type="domain" description="EGF-like" evidence="7">
    <location>
        <begin position="1788"/>
        <end position="1826"/>
    </location>
</feature>
<feature type="compositionally biased region" description="Low complexity" evidence="3">
    <location>
        <begin position="832"/>
        <end position="844"/>
    </location>
</feature>
<keyword evidence="2" id="KW-0245">EGF-like domain</keyword>
<dbReference type="PROSITE" id="PS50026">
    <property type="entry name" value="EGF_3"/>
    <property type="match status" value="3"/>
</dbReference>
<feature type="domain" description="Laminin G" evidence="6">
    <location>
        <begin position="1118"/>
        <end position="1399"/>
    </location>
</feature>
<dbReference type="Pfam" id="PF00054">
    <property type="entry name" value="Laminin_G_1"/>
    <property type="match status" value="1"/>
</dbReference>
<evidence type="ECO:0000256" key="4">
    <source>
        <dbReference type="SAM" id="Phobius"/>
    </source>
</evidence>
<evidence type="ECO:0000256" key="1">
    <source>
        <dbReference type="ARBA" id="ARBA00023157"/>
    </source>
</evidence>
<dbReference type="InterPro" id="IPR050372">
    <property type="entry name" value="Neurexin-related_CASP"/>
</dbReference>
<feature type="non-terminal residue" evidence="8">
    <location>
        <position position="3169"/>
    </location>
</feature>
<dbReference type="EMBL" id="JAIFTH010000150">
    <property type="protein sequence ID" value="KAG9510420.1"/>
    <property type="molecule type" value="Genomic_DNA"/>
</dbReference>
<feature type="region of interest" description="Disordered" evidence="3">
    <location>
        <begin position="2980"/>
        <end position="3014"/>
    </location>
</feature>
<feature type="transmembrane region" description="Helical" evidence="4">
    <location>
        <begin position="3112"/>
        <end position="3133"/>
    </location>
</feature>
<feature type="compositionally biased region" description="Polar residues" evidence="3">
    <location>
        <begin position="2516"/>
        <end position="2527"/>
    </location>
</feature>
<dbReference type="PROSITE" id="PS50025">
    <property type="entry name" value="LAM_G_DOMAIN"/>
    <property type="match status" value="4"/>
</dbReference>
<feature type="compositionally biased region" description="Basic and acidic residues" evidence="3">
    <location>
        <begin position="538"/>
        <end position="575"/>
    </location>
</feature>
<dbReference type="Pfam" id="PF02210">
    <property type="entry name" value="Laminin_G_2"/>
    <property type="match status" value="3"/>
</dbReference>
<keyword evidence="1 2" id="KW-1015">Disulfide bond</keyword>
<dbReference type="SUPFAM" id="SSF57184">
    <property type="entry name" value="Growth factor receptor domain"/>
    <property type="match status" value="1"/>
</dbReference>
<comment type="caution">
    <text evidence="8">The sequence shown here is derived from an EMBL/GenBank/DDBJ whole genome shotgun (WGS) entry which is preliminary data.</text>
</comment>
<sequence>MATMMVTLRCKSMLVALIALMMILGQSERAESQRAIGFQFVCPLLPCQLRAFLVFCRGHMDTCQNPGPPPGPMPGPMPGPIPGPIPKPVSRADHLDYVSVSDYSSGNLRYNYEDYYGGYDDEADDNDYSDGYRSKSMRGHITLKDILTFRRIACPTLPCHLMKIAPNNVCIGHYERHCKLDKPLDDDDDDDDMLCATITEVLLFAARETNALAKKRRTKVIISKSERPDRRHCSSHDRMISLSCIDDHGSLSSQKKHEDNIPQLKCSMTTTAVQQNKCKLALTTTEVAPATTTTMLTKLLCLCIINIAVVTLLTGVNGALILGDSAIELHEVPQNDDESLSTSLSSSSSKLPSSFGTELDFYVLNGTPTATGADNSRPMSEFAFAGPNESPTKFVRANSPQHALHTKPIIAIDQLVDEDSALSSKLPSNVATTSQGNTLWSSPTQRHTLDITDGDGKSRATHDFEDYNDLIQYKQLAPEPQHQQSKTAAAAKAAASAAALNNHDQVKLVDYELAAAGGHHKAKIKKKNKMEKMHKTWERGKEQEMKHHELKHAEGEKKKKAEEKKAKKKWGVEKHGQKKKGEFKKKKWGHKKKKGSGIKKGKKGEKFLKDKGHKKTGWKKVYHKEEWGQDKKWHDIKREKKWDEKHKKWHKKWDKEKGKKYKGDHVKKFEKKKKEGKKFKKEKKDKFKKQEKEEFKKGKKKGHSEGQSQEEIDRHSHSRRHSDSSENDIGQQQLTSHDNFTFTSNGSYLQSSEWPIVAKREISLRFKTRHPHGLLLYHTREHEHEHKLLLLPTLGGVVSPATGNTLRLDQSLSMSAAYSSVQQQQQSQPLLQSQLQLQQQQQQHQHQHSHKRPLNDVHHQVNLLPHELYVRLENGRLRLVYEFGQRLNQTYCGRGLNDDRWHRIDLKVDPDIGQATLTLDSILTVDVSVSGYGGVDTSDTSFFDTGGGGSGGAGASGSGSGGAAGANAGDSGGHSRATNQSPSMATKSILFIGGVDASHRALSPDLAARWRQQLFSQQLQFIGCIGVIVIKTDLGMMMMLGAGPTEQAGVVSGGVGAGAELLPLTKSRPVRLGCRNKCDTDNYCLHRAACINYYTHVKCDCFATNFEDVYCWQRNLTTITMSGHSMLINRIYDWKNRHHSSVNRVGIQFRTRAANSILFFSHGEISSAQRVMYVQQNQQQQLMSSQQQQQQQQQLQLHLQLQQGAGGLPSVPLPSVVATGMSKPPQNNYLAISLAQGQLQVEMSFGEQPIILSHLLYQKINDKWRNQTASTSAATGNNNNKPPSAWNLADGRWHNLTVVHSYRRISLHLDEHSVHTNISSKNAYLYVDPSVYFGGVSQHQLNETRNLSIAFNLRHKFVGCLRSLYYNDQNVLLDLKQGSPNVEYRSPLGKPVLGGGGTCEPQEPSSLPLTFRSGKSYLKFQLLNNKPATSTTATATTPTSAQASSAIKTINDAVTMSSSSTKLASKSATTMNETTVTSMDGNGQSTFNNKSLALIGFSTWNSTNHQTISNKMHKLIEAANRSNEQIGPTVVNVKTATKDTTLVQQPQTPSTVINNSNNNMNNNELVSSVAKRATTKFQFEFKATSDTFFLAGGHLRDLNSHDVGAFWTLQVKRGQMQFTFNYASIEPEQLVPLDLIDGPGISTRRYVANTWQAVAFQFHPSNRTLLFGAGTNAESLQQQQWVWQQASLRSSFELIHFIQLGGDLATFGELSSLPFTGCIRRVLINERSYDPRDFVNNPIRTVSSTVGPEAKVTTATTTIISESVASSAAVLPTTSSAQGVISLDSCQLVDACHAQPCANNGTCRLNDLGDTECDCSKTGYTGRYCHFSVLKQSCEELHLSGQRTSATSSYVIDIDRNGPLRPVRVKCNMHDDDTSQIETIVQHNLPAETVIRTSGLADYYINITYVLFDHLISTKSMTYPLVSSSSELMRAQESALRRIISQAKRCEQSVRYECRSAALNLGVDTWLEAPYPHTHKVLSFGGTGVGQCVCANTGTCLDRNRSCNCDANEPRWTDDSFTFSDAREVGITRIIVMQQHHLHQQQYLSPDNNIVVEHRQQQLIGTTERHDDRTSATQEQQEASGSQHTHRQQQVLTQARLTMGSLHCYGTSDDQLGITFKTNDAFVELPGWRRGDVSFSFRTASLPPAIIMFQLATSRNHGYFRLTLTSDTKLLLEYLVNRRPRKMLFTASHKLNNGHWQQVYIEYDAANLRLSVNDDSQMVDLDPNDYLGTFEGPLFIGGAPSKYLELQKRNGFTGCLRRLYIGGTWIDLRSYLSAHSHGGAVIESCQPSCTKNLCQNGAKCIEYWGSYECECSNPMAHSGRNCEININTNSMTFITPQSYYIQAEQHTLSDGDHSTPAYLDKTLLLSIRTFQDVALILYAHDHLNNFIQLHKNGTNLVLTYNTNNTIVSAQVPIGQLDDLSTLAASHSAGVVGVQTTALLQQTNALHTQETIAQQQQQSISSNINQSAIINVGGGQPIQVKIERHRLGTTFYVNRNFVVLDGPLILMTNVSQYQQATGANNNRSNELGHSQWVRPIVTPSVGNNNNRQRETSASNAKRTGGYSQLFLANVDTKQFRTHLSGFTGCIQGLSIDNQLFDFNRAHLTGQLIGDYRIGCKMHCDSMPCKNQGVCIENWQDDKIQCQCRHTSYTGDLCTEDVAALFNGQTSYIEYRLNTTAKQLTVMATAAAAAGQPPPLANNSDTNLVNEANVVLRNVEQPAGKSSDNNLDNNANFSNQTSTRVRPTTPAATATATSNAPSVLDTTTTSSSSSSVVVVSRQMSNHNSSSRQQNSTSVDKERPETSQLTIVDTFEISIAFSSDLKTFQSASNTDNSGANSLQVLVHITRAASTRFFLLALTLDGNLLIQEDYGHSMALSRLVKRDQPFTDGFRHFVQYSRFGQTTSIVVDNQAYLPSLNVMGDSHVNQQSIPIMIMVGGTKQAFNTANGVKRINYAGCIANLVIAIDGTLIEPISEAFGHNLETVNPLNTRQPSGSAAFDDPRKPINESANRNARKQQQQQQLQQLQPILSLINKHSGHEVSDKMETIFATDVEQGKCAPFRPAPNQKQRPTVDPKPMAVTDKRVILSEPPQMIPYTRNDAVSRRHKLSKPSLTSAPFILSVIFLSLVFVAISVYLCAIQRRYEEEKFRVETPFFHNRYDNDANKLAPKMRARSE</sequence>
<accession>A0ABQ7SAZ7</accession>
<evidence type="ECO:0000256" key="2">
    <source>
        <dbReference type="PROSITE-ProRule" id="PRU00076"/>
    </source>
</evidence>
<evidence type="ECO:0000313" key="8">
    <source>
        <dbReference type="EMBL" id="KAG9510420.1"/>
    </source>
</evidence>
<keyword evidence="9" id="KW-1185">Reference proteome</keyword>
<dbReference type="InterPro" id="IPR001791">
    <property type="entry name" value="Laminin_G"/>
</dbReference>
<keyword evidence="4" id="KW-1133">Transmembrane helix</keyword>
<feature type="domain" description="Laminin G" evidence="6">
    <location>
        <begin position="2112"/>
        <end position="2285"/>
    </location>
</feature>
<feature type="compositionally biased region" description="Polar residues" evidence="3">
    <location>
        <begin position="427"/>
        <end position="446"/>
    </location>
</feature>
<keyword evidence="4" id="KW-0472">Membrane</keyword>
<dbReference type="PANTHER" id="PTHR15036:SF49">
    <property type="entry name" value="AXOTACTIN"/>
    <property type="match status" value="1"/>
</dbReference>
<dbReference type="Gene3D" id="2.10.25.10">
    <property type="entry name" value="Laminin"/>
    <property type="match status" value="3"/>
</dbReference>
<feature type="region of interest" description="Disordered" evidence="3">
    <location>
        <begin position="948"/>
        <end position="981"/>
    </location>
</feature>
<dbReference type="SUPFAM" id="SSF49899">
    <property type="entry name" value="Concanavalin A-like lectins/glucanases"/>
    <property type="match status" value="7"/>
</dbReference>
<dbReference type="CDD" id="cd00054">
    <property type="entry name" value="EGF_CA"/>
    <property type="match status" value="2"/>
</dbReference>
<feature type="domain" description="EGF-like" evidence="7">
    <location>
        <begin position="2286"/>
        <end position="2323"/>
    </location>
</feature>
<feature type="compositionally biased region" description="Polar residues" evidence="3">
    <location>
        <begin position="2980"/>
        <end position="2989"/>
    </location>
</feature>
<feature type="compositionally biased region" description="Basic and acidic residues" evidence="3">
    <location>
        <begin position="632"/>
        <end position="646"/>
    </location>
</feature>
<feature type="compositionally biased region" description="Gly residues" evidence="3">
    <location>
        <begin position="948"/>
        <end position="964"/>
    </location>
</feature>
<dbReference type="SMART" id="SM00282">
    <property type="entry name" value="LamG"/>
    <property type="match status" value="6"/>
</dbReference>
<gene>
    <name evidence="8" type="primary">CNTNAP5</name>
    <name evidence="8" type="ORF">GZH46_01040</name>
</gene>
<dbReference type="CDD" id="cd00110">
    <property type="entry name" value="LamG"/>
    <property type="match status" value="3"/>
</dbReference>
<feature type="disulfide bond" evidence="2">
    <location>
        <begin position="2623"/>
        <end position="2640"/>
    </location>
</feature>
<feature type="chain" id="PRO_5045316958" evidence="5">
    <location>
        <begin position="30"/>
        <end position="3169"/>
    </location>
</feature>
<feature type="domain" description="EGF-like" evidence="7">
    <location>
        <begin position="2615"/>
        <end position="2653"/>
    </location>
</feature>
<name>A0ABQ7SAZ7_9ACAR</name>
<feature type="domain" description="Laminin G" evidence="6">
    <location>
        <begin position="2779"/>
        <end position="2984"/>
    </location>
</feature>
<feature type="compositionally biased region" description="Basic and acidic residues" evidence="3">
    <location>
        <begin position="653"/>
        <end position="667"/>
    </location>
</feature>
<feature type="compositionally biased region" description="Polar residues" evidence="3">
    <location>
        <begin position="2071"/>
        <end position="2088"/>
    </location>
</feature>
<dbReference type="InterPro" id="IPR013320">
    <property type="entry name" value="ConA-like_dom_sf"/>
</dbReference>
<feature type="compositionally biased region" description="Basic residues" evidence="3">
    <location>
        <begin position="576"/>
        <end position="603"/>
    </location>
</feature>